<dbReference type="InterPro" id="IPR049076">
    <property type="entry name" value="ACCA"/>
</dbReference>
<dbReference type="PANTHER" id="PTHR45728">
    <property type="entry name" value="ACETYL-COA CARBOXYLASE, ISOFORM A"/>
    <property type="match status" value="1"/>
</dbReference>
<comment type="caution">
    <text evidence="2">The sequence shown here is derived from an EMBL/GenBank/DDBJ whole genome shotgun (WGS) entry which is preliminary data.</text>
</comment>
<reference evidence="3" key="1">
    <citation type="journal article" date="2019" name="Gigascience">
        <title>De novo genome assembly of the endangered Acer yangbiense, a plant species with extremely small populations endemic to Yunnan Province, China.</title>
        <authorList>
            <person name="Yang J."/>
            <person name="Wariss H.M."/>
            <person name="Tao L."/>
            <person name="Zhang R."/>
            <person name="Yun Q."/>
            <person name="Hollingsworth P."/>
            <person name="Dao Z."/>
            <person name="Luo G."/>
            <person name="Guo H."/>
            <person name="Ma Y."/>
            <person name="Sun W."/>
        </authorList>
    </citation>
    <scope>NUCLEOTIDE SEQUENCE [LARGE SCALE GENOMIC DNA]</scope>
    <source>
        <strain evidence="3">cv. Malutang</strain>
    </source>
</reference>
<gene>
    <name evidence="2" type="ORF">EZV62_024507</name>
</gene>
<keyword evidence="1" id="KW-0175">Coiled coil</keyword>
<feature type="coiled-coil region" evidence="1">
    <location>
        <begin position="115"/>
        <end position="192"/>
    </location>
</feature>
<sequence length="300" mass="34502">MKLRKLGQEPAKFCPELLMPYSKENGFWDFFQGTAGTDIEDCAELSVSFDDQGETYPNNSGSHTCSPKVSIADKGLIEKRLIVRTFMAMQYNTRFFVEYFALDLIMNSDEIKFRLNELLECMGRLNQEVINLKAKPLEAKSNMAPTMVESLQQQRKALERDKFRSKELLECMGRLDQEVINLKEKLLEAKSNRAPTMVESLQQQRKALERQLFPMYTQIARFAELHETSSRMATEVVIREGKVLLDGENIINPKLEWLRSQIGLVTQEPALLSFSIMDNIAYGRDSTLEQIEESAKIEHL</sequence>
<dbReference type="EMBL" id="VAHF01000012">
    <property type="protein sequence ID" value="TXG48632.1"/>
    <property type="molecule type" value="Genomic_DNA"/>
</dbReference>
<evidence type="ECO:0000313" key="2">
    <source>
        <dbReference type="EMBL" id="TXG48632.1"/>
    </source>
</evidence>
<evidence type="ECO:0000256" key="1">
    <source>
        <dbReference type="SAM" id="Coils"/>
    </source>
</evidence>
<protein>
    <recommendedName>
        <fullName evidence="4">ABC transporter domain-containing protein</fullName>
    </recommendedName>
</protein>
<dbReference type="GO" id="GO:0006633">
    <property type="term" value="P:fatty acid biosynthetic process"/>
    <property type="evidence" value="ECO:0007669"/>
    <property type="project" value="TreeGrafter"/>
</dbReference>
<dbReference type="Gene3D" id="3.40.50.300">
    <property type="entry name" value="P-loop containing nucleotide triphosphate hydrolases"/>
    <property type="match status" value="1"/>
</dbReference>
<dbReference type="GO" id="GO:0003989">
    <property type="term" value="F:acetyl-CoA carboxylase activity"/>
    <property type="evidence" value="ECO:0007669"/>
    <property type="project" value="InterPro"/>
</dbReference>
<dbReference type="SUPFAM" id="SSF52540">
    <property type="entry name" value="P-loop containing nucleoside triphosphate hydrolases"/>
    <property type="match status" value="1"/>
</dbReference>
<dbReference type="Proteomes" id="UP000323000">
    <property type="component" value="Chromosome 12"/>
</dbReference>
<keyword evidence="3" id="KW-1185">Reference proteome</keyword>
<dbReference type="Gene3D" id="3.90.226.10">
    <property type="entry name" value="2-enoyl-CoA Hydratase, Chain A, domain 1"/>
    <property type="match status" value="1"/>
</dbReference>
<dbReference type="InterPro" id="IPR027417">
    <property type="entry name" value="P-loop_NTPase"/>
</dbReference>
<accession>A0A5C7GWC4</accession>
<dbReference type="PANTHER" id="PTHR45728:SF3">
    <property type="entry name" value="ACETYL-COA CARBOXYLASE"/>
    <property type="match status" value="1"/>
</dbReference>
<dbReference type="OrthoDB" id="1692458at2759"/>
<dbReference type="AlphaFoldDB" id="A0A5C7GWC4"/>
<name>A0A5C7GWC4_9ROSI</name>
<evidence type="ECO:0000313" key="3">
    <source>
        <dbReference type="Proteomes" id="UP000323000"/>
    </source>
</evidence>
<evidence type="ECO:0008006" key="4">
    <source>
        <dbReference type="Google" id="ProtNLM"/>
    </source>
</evidence>
<proteinExistence type="predicted"/>
<organism evidence="2 3">
    <name type="scientific">Acer yangbiense</name>
    <dbReference type="NCBI Taxonomy" id="1000413"/>
    <lineage>
        <taxon>Eukaryota</taxon>
        <taxon>Viridiplantae</taxon>
        <taxon>Streptophyta</taxon>
        <taxon>Embryophyta</taxon>
        <taxon>Tracheophyta</taxon>
        <taxon>Spermatophyta</taxon>
        <taxon>Magnoliopsida</taxon>
        <taxon>eudicotyledons</taxon>
        <taxon>Gunneridae</taxon>
        <taxon>Pentapetalae</taxon>
        <taxon>rosids</taxon>
        <taxon>malvids</taxon>
        <taxon>Sapindales</taxon>
        <taxon>Sapindaceae</taxon>
        <taxon>Hippocastanoideae</taxon>
        <taxon>Acereae</taxon>
        <taxon>Acer</taxon>
    </lineage>
</organism>